<dbReference type="AlphaFoldDB" id="A0A6A5HR06"/>
<name>A0A6A5HR06_CAERE</name>
<reference evidence="2 3" key="1">
    <citation type="submission" date="2019-12" db="EMBL/GenBank/DDBJ databases">
        <title>Chromosome-level assembly of the Caenorhabditis remanei genome.</title>
        <authorList>
            <person name="Teterina A.A."/>
            <person name="Willis J.H."/>
            <person name="Phillips P.C."/>
        </authorList>
    </citation>
    <scope>NUCLEOTIDE SEQUENCE [LARGE SCALE GENOMIC DNA]</scope>
    <source>
        <strain evidence="2 3">PX506</strain>
        <tissue evidence="2">Whole organism</tissue>
    </source>
</reference>
<dbReference type="KEGG" id="crq:GCK72_002471"/>
<evidence type="ECO:0000313" key="2">
    <source>
        <dbReference type="EMBL" id="KAF1770650.1"/>
    </source>
</evidence>
<dbReference type="GeneID" id="9810118"/>
<feature type="chain" id="PRO_5025525552" evidence="1">
    <location>
        <begin position="19"/>
        <end position="117"/>
    </location>
</feature>
<organism evidence="2 3">
    <name type="scientific">Caenorhabditis remanei</name>
    <name type="common">Caenorhabditis vulgaris</name>
    <dbReference type="NCBI Taxonomy" id="31234"/>
    <lineage>
        <taxon>Eukaryota</taxon>
        <taxon>Metazoa</taxon>
        <taxon>Ecdysozoa</taxon>
        <taxon>Nematoda</taxon>
        <taxon>Chromadorea</taxon>
        <taxon>Rhabditida</taxon>
        <taxon>Rhabditina</taxon>
        <taxon>Rhabditomorpha</taxon>
        <taxon>Rhabditoidea</taxon>
        <taxon>Rhabditidae</taxon>
        <taxon>Peloderinae</taxon>
        <taxon>Caenorhabditis</taxon>
    </lineage>
</organism>
<dbReference type="EMBL" id="WUAV01000001">
    <property type="protein sequence ID" value="KAF1770650.1"/>
    <property type="molecule type" value="Genomic_DNA"/>
</dbReference>
<proteinExistence type="predicted"/>
<feature type="signal peptide" evidence="1">
    <location>
        <begin position="1"/>
        <end position="18"/>
    </location>
</feature>
<protein>
    <submittedName>
        <fullName evidence="2">Uncharacterized protein</fullName>
    </submittedName>
</protein>
<accession>A0A6A5HR06</accession>
<evidence type="ECO:0000313" key="3">
    <source>
        <dbReference type="Proteomes" id="UP000483820"/>
    </source>
</evidence>
<gene>
    <name evidence="2" type="ORF">GCK72_002471</name>
</gene>
<sequence length="117" mass="13310">MSKLWVLLLSVFVLGTLCQIPDVDDIVDQALDDTEPMGGSMPIADCPDQVCPKGFYCRKGVCTYWQPIKKFADQDNVTARRKRKSKRFIKKNMRPGMNCKERYECPHGMTCTNGLCL</sequence>
<evidence type="ECO:0000256" key="1">
    <source>
        <dbReference type="SAM" id="SignalP"/>
    </source>
</evidence>
<keyword evidence="1" id="KW-0732">Signal</keyword>
<comment type="caution">
    <text evidence="2">The sequence shown here is derived from an EMBL/GenBank/DDBJ whole genome shotgun (WGS) entry which is preliminary data.</text>
</comment>
<dbReference type="RefSeq" id="XP_003111982.2">
    <property type="nucleotide sequence ID" value="XM_003111934.2"/>
</dbReference>
<dbReference type="Proteomes" id="UP000483820">
    <property type="component" value="Chromosome I"/>
</dbReference>
<dbReference type="CTD" id="9810118"/>